<evidence type="ECO:0000256" key="2">
    <source>
        <dbReference type="ARBA" id="ARBA00022692"/>
    </source>
</evidence>
<dbReference type="STRING" id="451379.A0A0N5A9C6"/>
<keyword evidence="7" id="KW-1185">Reference proteome</keyword>
<name>A0A0N5A9C6_9BILA</name>
<reference evidence="8" key="1">
    <citation type="submission" date="2017-02" db="UniProtKB">
        <authorList>
            <consortium name="WormBaseParasite"/>
        </authorList>
    </citation>
    <scope>IDENTIFICATION</scope>
</reference>
<organism evidence="7 8">
    <name type="scientific">Syphacia muris</name>
    <dbReference type="NCBI Taxonomy" id="451379"/>
    <lineage>
        <taxon>Eukaryota</taxon>
        <taxon>Metazoa</taxon>
        <taxon>Ecdysozoa</taxon>
        <taxon>Nematoda</taxon>
        <taxon>Chromadorea</taxon>
        <taxon>Rhabditida</taxon>
        <taxon>Spirurina</taxon>
        <taxon>Oxyuridomorpha</taxon>
        <taxon>Oxyuroidea</taxon>
        <taxon>Oxyuridae</taxon>
        <taxon>Syphacia</taxon>
    </lineage>
</organism>
<keyword evidence="2 5" id="KW-0812">Transmembrane</keyword>
<dbReference type="InterPro" id="IPR052954">
    <property type="entry name" value="GPCR-Ligand_Int"/>
</dbReference>
<dbReference type="WBParaSite" id="SMUV_0000070001-mRNA-1">
    <property type="protein sequence ID" value="SMUV_0000070001-mRNA-1"/>
    <property type="gene ID" value="SMUV_0000070001"/>
</dbReference>
<dbReference type="Gene3D" id="1.20.1070.10">
    <property type="entry name" value="Rhodopsin 7-helix transmembrane proteins"/>
    <property type="match status" value="1"/>
</dbReference>
<evidence type="ECO:0000256" key="3">
    <source>
        <dbReference type="ARBA" id="ARBA00022989"/>
    </source>
</evidence>
<evidence type="ECO:0000313" key="8">
    <source>
        <dbReference type="WBParaSite" id="SMUV_0000070001-mRNA-1"/>
    </source>
</evidence>
<feature type="transmembrane region" description="Helical" evidence="5">
    <location>
        <begin position="12"/>
        <end position="32"/>
    </location>
</feature>
<dbReference type="GO" id="GO:0016020">
    <property type="term" value="C:membrane"/>
    <property type="evidence" value="ECO:0007669"/>
    <property type="project" value="UniProtKB-SubCell"/>
</dbReference>
<dbReference type="InterPro" id="IPR017452">
    <property type="entry name" value="GPCR_Rhodpsn_7TM"/>
</dbReference>
<feature type="transmembrane region" description="Helical" evidence="5">
    <location>
        <begin position="76"/>
        <end position="102"/>
    </location>
</feature>
<proteinExistence type="predicted"/>
<evidence type="ECO:0000259" key="6">
    <source>
        <dbReference type="PROSITE" id="PS50262"/>
    </source>
</evidence>
<feature type="transmembrane region" description="Helical" evidence="5">
    <location>
        <begin position="252"/>
        <end position="269"/>
    </location>
</feature>
<dbReference type="SUPFAM" id="SSF81321">
    <property type="entry name" value="Family A G protein-coupled receptor-like"/>
    <property type="match status" value="1"/>
</dbReference>
<dbReference type="Proteomes" id="UP000046393">
    <property type="component" value="Unplaced"/>
</dbReference>
<keyword evidence="4 5" id="KW-0472">Membrane</keyword>
<keyword evidence="3 5" id="KW-1133">Transmembrane helix</keyword>
<dbReference type="PANTHER" id="PTHR46641:SF14">
    <property type="entry name" value="G-PROTEIN COUPLED RECEPTORS FAMILY 1 PROFILE DOMAIN-CONTAINING PROTEIN"/>
    <property type="match status" value="1"/>
</dbReference>
<feature type="transmembrane region" description="Helical" evidence="5">
    <location>
        <begin position="202"/>
        <end position="232"/>
    </location>
</feature>
<dbReference type="InterPro" id="IPR000276">
    <property type="entry name" value="GPCR_Rhodpsn"/>
</dbReference>
<evidence type="ECO:0000256" key="1">
    <source>
        <dbReference type="ARBA" id="ARBA00004370"/>
    </source>
</evidence>
<dbReference type="PROSITE" id="PS50262">
    <property type="entry name" value="G_PROTEIN_RECEP_F1_2"/>
    <property type="match status" value="1"/>
</dbReference>
<dbReference type="GO" id="GO:0004930">
    <property type="term" value="F:G protein-coupled receptor activity"/>
    <property type="evidence" value="ECO:0007669"/>
    <property type="project" value="InterPro"/>
</dbReference>
<evidence type="ECO:0000313" key="7">
    <source>
        <dbReference type="Proteomes" id="UP000046393"/>
    </source>
</evidence>
<sequence length="382" mass="42840">MSVEIVNTLNGPVTAVFVFFGIAFNIETIYVLMRPVKHHLRNVNRHGFLIQTGLLLSRAVSIKPPSSLSRPIIHTYLLWLSVSDTALLLSGFLMYCLPSFFISSLGFYAKFFPAFYLISNASLTASVWLMCVLMFERYRAFCKPLITSGMSAAKVHKILAFVVVLSIIFSLPRFFEVVVLEYDDGFVDVVQSDLGKNHIYLFYYRIIGGLVFYSLLPYIVLFALSAKISLVLRTAAKQRQIMSSSMNHKTKAISDSELILLAVMAKFLLSRLMPTALDVAEHIVTSEIFVLSSVATLIVAISNLLVVISSGINFFIYFMFSKTFRHSACLCCKNLPFFSCKTARNFNDGEATNTSVPQFNKPDNFLTSLLLFNEASDISKKN</sequence>
<accession>A0A0N5A9C6</accession>
<evidence type="ECO:0000256" key="4">
    <source>
        <dbReference type="ARBA" id="ARBA00023136"/>
    </source>
</evidence>
<comment type="subcellular location">
    <subcellularLocation>
        <location evidence="1">Membrane</location>
    </subcellularLocation>
</comment>
<dbReference type="PANTHER" id="PTHR46641">
    <property type="entry name" value="FMRFAMIDE RECEPTOR-RELATED"/>
    <property type="match status" value="1"/>
</dbReference>
<dbReference type="AlphaFoldDB" id="A0A0N5A9C6"/>
<protein>
    <submittedName>
        <fullName evidence="8">G_PROTEIN_RECEP_F1_2 domain-containing protein</fullName>
    </submittedName>
</protein>
<feature type="transmembrane region" description="Helical" evidence="5">
    <location>
        <begin position="114"/>
        <end position="135"/>
    </location>
</feature>
<feature type="domain" description="G-protein coupled receptors family 1 profile" evidence="6">
    <location>
        <begin position="53"/>
        <end position="317"/>
    </location>
</feature>
<dbReference type="PRINTS" id="PR00237">
    <property type="entry name" value="GPCRRHODOPSN"/>
</dbReference>
<feature type="transmembrane region" description="Helical" evidence="5">
    <location>
        <begin position="289"/>
        <end position="318"/>
    </location>
</feature>
<dbReference type="Pfam" id="PF00001">
    <property type="entry name" value="7tm_1"/>
    <property type="match status" value="1"/>
</dbReference>
<dbReference type="CDD" id="cd14978">
    <property type="entry name" value="7tmA_FMRFamide_R-like"/>
    <property type="match status" value="1"/>
</dbReference>
<evidence type="ECO:0000256" key="5">
    <source>
        <dbReference type="SAM" id="Phobius"/>
    </source>
</evidence>
<feature type="transmembrane region" description="Helical" evidence="5">
    <location>
        <begin position="155"/>
        <end position="175"/>
    </location>
</feature>